<dbReference type="AlphaFoldDB" id="A0A0S3K6V1"/>
<evidence type="ECO:0008006" key="8">
    <source>
        <dbReference type="Google" id="ProtNLM"/>
    </source>
</evidence>
<evidence type="ECO:0000313" key="5">
    <source>
        <dbReference type="EMBL" id="OJG84744.1"/>
    </source>
</evidence>
<evidence type="ECO:0000256" key="2">
    <source>
        <dbReference type="SAM" id="Phobius"/>
    </source>
</evidence>
<evidence type="ECO:0000313" key="6">
    <source>
        <dbReference type="Proteomes" id="UP000065511"/>
    </source>
</evidence>
<reference evidence="5 7" key="1">
    <citation type="submission" date="2014-12" db="EMBL/GenBank/DDBJ databases">
        <title>Draft genome sequences of 29 type strains of Enterococci.</title>
        <authorList>
            <person name="Zhong Z."/>
            <person name="Sun Z."/>
            <person name="Liu W."/>
            <person name="Zhang W."/>
            <person name="Zhang H."/>
        </authorList>
    </citation>
    <scope>NUCLEOTIDE SEQUENCE [LARGE SCALE GENOMIC DNA]</scope>
    <source>
        <strain evidence="5 7">DSM 22801</strain>
    </source>
</reference>
<feature type="signal peptide" evidence="3">
    <location>
        <begin position="1"/>
        <end position="28"/>
    </location>
</feature>
<keyword evidence="2" id="KW-0472">Membrane</keyword>
<dbReference type="KEGG" id="ess:ATZ33_01025"/>
<reference evidence="4 6" key="2">
    <citation type="submission" date="2015-12" db="EMBL/GenBank/DDBJ databases">
        <authorList>
            <person name="Lauer A."/>
            <person name="Humrighouse B."/>
            <person name="Loparev V."/>
            <person name="Shewmaker P.L."/>
            <person name="Whitney A.M."/>
            <person name="McLaughlin R.W."/>
        </authorList>
    </citation>
    <scope>NUCLEOTIDE SEQUENCE [LARGE SCALE GENOMIC DNA]</scope>
    <source>
        <strain evidence="4 6">LMG 23085</strain>
    </source>
</reference>
<feature type="compositionally biased region" description="Low complexity" evidence="1">
    <location>
        <begin position="51"/>
        <end position="71"/>
    </location>
</feature>
<proteinExistence type="predicted"/>
<organism evidence="5 7">
    <name type="scientific">Enterococcus silesiacus</name>
    <dbReference type="NCBI Taxonomy" id="332949"/>
    <lineage>
        <taxon>Bacteria</taxon>
        <taxon>Bacillati</taxon>
        <taxon>Bacillota</taxon>
        <taxon>Bacilli</taxon>
        <taxon>Lactobacillales</taxon>
        <taxon>Enterococcaceae</taxon>
        <taxon>Enterococcus</taxon>
    </lineage>
</organism>
<protein>
    <recommendedName>
        <fullName evidence="8">Gram-positive cocci surface proteins LPxTG domain-containing protein</fullName>
    </recommendedName>
</protein>
<dbReference type="NCBIfam" id="TIGR01167">
    <property type="entry name" value="LPXTG_anchor"/>
    <property type="match status" value="1"/>
</dbReference>
<keyword evidence="2" id="KW-1133">Transmembrane helix</keyword>
<gene>
    <name evidence="4" type="ORF">ATZ33_01025</name>
    <name evidence="5" type="ORF">RV15_GL002889</name>
</gene>
<evidence type="ECO:0000313" key="4">
    <source>
        <dbReference type="EMBL" id="ALS00012.1"/>
    </source>
</evidence>
<dbReference type="EMBL" id="CP013614">
    <property type="protein sequence ID" value="ALS00012.1"/>
    <property type="molecule type" value="Genomic_DNA"/>
</dbReference>
<sequence length="119" mass="12931">MKNRQRLILTLFLTVLVSLFGTVSPVQASQGGGDGQVTRGGKIIFYDETQETQASSSTEPSTSEISLPSSSDTQAVEKPIGRFPKTGELIQQYGWLGGVLLLLLICLLFLRNSKKGEQK</sequence>
<evidence type="ECO:0000313" key="7">
    <source>
        <dbReference type="Proteomes" id="UP000183039"/>
    </source>
</evidence>
<feature type="chain" id="PRO_5043646525" description="Gram-positive cocci surface proteins LPxTG domain-containing protein" evidence="3">
    <location>
        <begin position="29"/>
        <end position="119"/>
    </location>
</feature>
<dbReference type="Proteomes" id="UP000183039">
    <property type="component" value="Unassembled WGS sequence"/>
</dbReference>
<accession>A0A0S3K6V1</accession>
<feature type="transmembrane region" description="Helical" evidence="2">
    <location>
        <begin position="93"/>
        <end position="110"/>
    </location>
</feature>
<keyword evidence="2" id="KW-0812">Transmembrane</keyword>
<evidence type="ECO:0000256" key="3">
    <source>
        <dbReference type="SAM" id="SignalP"/>
    </source>
</evidence>
<name>A0A0S3K6V1_9ENTE</name>
<evidence type="ECO:0000256" key="1">
    <source>
        <dbReference type="SAM" id="MobiDB-lite"/>
    </source>
</evidence>
<dbReference type="Proteomes" id="UP000065511">
    <property type="component" value="Chromosome"/>
</dbReference>
<keyword evidence="3" id="KW-0732">Signal</keyword>
<dbReference type="RefSeq" id="WP_071879395.1">
    <property type="nucleotide sequence ID" value="NZ_JXLC01000045.1"/>
</dbReference>
<dbReference type="EMBL" id="JXLC01000045">
    <property type="protein sequence ID" value="OJG84744.1"/>
    <property type="molecule type" value="Genomic_DNA"/>
</dbReference>
<feature type="region of interest" description="Disordered" evidence="1">
    <location>
        <begin position="50"/>
        <end position="78"/>
    </location>
</feature>
<keyword evidence="6" id="KW-1185">Reference proteome</keyword>